<dbReference type="Proteomes" id="UP001303046">
    <property type="component" value="Unassembled WGS sequence"/>
</dbReference>
<keyword evidence="3" id="KW-1185">Reference proteome</keyword>
<reference evidence="2 3" key="1">
    <citation type="submission" date="2023-08" db="EMBL/GenBank/DDBJ databases">
        <title>A Necator americanus chromosomal reference genome.</title>
        <authorList>
            <person name="Ilik V."/>
            <person name="Petrzelkova K.J."/>
            <person name="Pardy F."/>
            <person name="Fuh T."/>
            <person name="Niatou-Singa F.S."/>
            <person name="Gouil Q."/>
            <person name="Baker L."/>
            <person name="Ritchie M.E."/>
            <person name="Jex A.R."/>
            <person name="Gazzola D."/>
            <person name="Li H."/>
            <person name="Toshio Fujiwara R."/>
            <person name="Zhan B."/>
            <person name="Aroian R.V."/>
            <person name="Pafco B."/>
            <person name="Schwarz E.M."/>
        </authorList>
    </citation>
    <scope>NUCLEOTIDE SEQUENCE [LARGE SCALE GENOMIC DNA]</scope>
    <source>
        <strain evidence="2 3">Aroian</strain>
        <tissue evidence="2">Whole animal</tissue>
    </source>
</reference>
<evidence type="ECO:0000313" key="3">
    <source>
        <dbReference type="Proteomes" id="UP001303046"/>
    </source>
</evidence>
<keyword evidence="1" id="KW-0472">Membrane</keyword>
<keyword evidence="1" id="KW-0812">Transmembrane</keyword>
<gene>
    <name evidence="2" type="primary">Necator_chrI.g984</name>
    <name evidence="2" type="ORF">RB195_004860</name>
</gene>
<accession>A0ABR1BND4</accession>
<dbReference type="EMBL" id="JAVFWL010000001">
    <property type="protein sequence ID" value="KAK6726803.1"/>
    <property type="molecule type" value="Genomic_DNA"/>
</dbReference>
<protein>
    <submittedName>
        <fullName evidence="2">Uncharacterized protein</fullName>
    </submittedName>
</protein>
<keyword evidence="1" id="KW-1133">Transmembrane helix</keyword>
<name>A0ABR1BND4_NECAM</name>
<feature type="transmembrane region" description="Helical" evidence="1">
    <location>
        <begin position="54"/>
        <end position="71"/>
    </location>
</feature>
<evidence type="ECO:0000313" key="2">
    <source>
        <dbReference type="EMBL" id="KAK6726803.1"/>
    </source>
</evidence>
<sequence>MMEDVYCFFFRDFRISAMIVARIIADGPIASQQFRIFLSLTIALLNDEPHNAHTFQRLFFMILYFFLLCAYSRAQTDAVQTTAKAVSAVSNEGGSGQPKTKRDQNV</sequence>
<evidence type="ECO:0000256" key="1">
    <source>
        <dbReference type="SAM" id="Phobius"/>
    </source>
</evidence>
<organism evidence="2 3">
    <name type="scientific">Necator americanus</name>
    <name type="common">Human hookworm</name>
    <dbReference type="NCBI Taxonomy" id="51031"/>
    <lineage>
        <taxon>Eukaryota</taxon>
        <taxon>Metazoa</taxon>
        <taxon>Ecdysozoa</taxon>
        <taxon>Nematoda</taxon>
        <taxon>Chromadorea</taxon>
        <taxon>Rhabditida</taxon>
        <taxon>Rhabditina</taxon>
        <taxon>Rhabditomorpha</taxon>
        <taxon>Strongyloidea</taxon>
        <taxon>Ancylostomatidae</taxon>
        <taxon>Bunostominae</taxon>
        <taxon>Necator</taxon>
    </lineage>
</organism>
<proteinExistence type="predicted"/>
<comment type="caution">
    <text evidence="2">The sequence shown here is derived from an EMBL/GenBank/DDBJ whole genome shotgun (WGS) entry which is preliminary data.</text>
</comment>